<dbReference type="OrthoDB" id="9762792at2"/>
<keyword evidence="3" id="KW-1185">Reference proteome</keyword>
<reference evidence="2 3" key="2">
    <citation type="submission" date="2018-05" db="EMBL/GenBank/DDBJ databases">
        <authorList>
            <person name="Lanie J.A."/>
            <person name="Ng W.-L."/>
            <person name="Kazmierczak K.M."/>
            <person name="Andrzejewski T.M."/>
            <person name="Davidsen T.M."/>
            <person name="Wayne K.J."/>
            <person name="Tettelin H."/>
            <person name="Glass J.I."/>
            <person name="Rusch D."/>
            <person name="Podicherti R."/>
            <person name="Tsui H.-C.T."/>
            <person name="Winkler M.E."/>
        </authorList>
    </citation>
    <scope>NUCLEOTIDE SEQUENCE [LARGE SCALE GENOMIC DNA]</scope>
    <source>
        <strain evidence="2 3">C305</strain>
    </source>
</reference>
<dbReference type="InterPro" id="IPR011335">
    <property type="entry name" value="Restrct_endonuc-II-like"/>
</dbReference>
<proteinExistence type="predicted"/>
<evidence type="ECO:0000259" key="1">
    <source>
        <dbReference type="Pfam" id="PF12705"/>
    </source>
</evidence>
<evidence type="ECO:0000313" key="2">
    <source>
        <dbReference type="EMBL" id="PWH85598.1"/>
    </source>
</evidence>
<name>A0A2U2XCU2_9FLAO</name>
<dbReference type="AlphaFoldDB" id="A0A2U2XCU2"/>
<protein>
    <recommendedName>
        <fullName evidence="1">PD-(D/E)XK endonuclease-like domain-containing protein</fullName>
    </recommendedName>
</protein>
<dbReference type="EMBL" id="QFRJ01000005">
    <property type="protein sequence ID" value="PWH85598.1"/>
    <property type="molecule type" value="Genomic_DNA"/>
</dbReference>
<dbReference type="Gene3D" id="3.90.320.10">
    <property type="match status" value="1"/>
</dbReference>
<accession>A0A2U2XCU2</accession>
<comment type="caution">
    <text evidence="2">The sequence shown here is derived from an EMBL/GenBank/DDBJ whole genome shotgun (WGS) entry which is preliminary data.</text>
</comment>
<sequence>MSYFIDRIAKHIFEEQIPLEHLTIVLPSQRAKKYLQRALFKAYGKPIFSPNIITMNRWVQELSPLPIIEPTRALFKLYDTHLKVDTEEPQTLDEFFKWGKTLLSDFDEMDRYLIDSKDLFRNLANIKDIENWSFNSEEELTEGQHRFMRFWDLLADYHQHFNEKLKKDGECYMGMAYRNLAENIDLAFEKDKEVQFIFAGFNALSPAEISIMKQLKNMGRGEIFVDADEYYLNDKNHEAGIFIRDLFSELKVKELPFVVNKIGTEKKEINIINCAQPTGQAKVSATILHDEIPHQELSETLLLLADEKLIVPVMKNIPKNVEQTNITLGLPLKNTAIKSWVDMLFTVQEHFQQFNSKQIYHKDFVRFIKHPFITGFCDKTELQAITDIEQKILSKNWTFIYPKQLALGERLSKLIELFFTPWKTTEKEYSLTQIRSLNQSIYEGLNNDDNAIERSILYHFDRSLVKLESVLAEFTPDLRLGTFKSLFNQHWVNESIAYYGNPLDGLQVMGLLETRLIDFKNMIVVGLNDGSMPPTNAIQTIIPMDLRRYHNLPTPREKQGLFAHHFYRLLHQVENCWITYSSADRDLGGVDEPSRYIMQLQLELSRVNPLIAFNTSDYTISNEEEESEGLIIPKTEAVLSRMDDYFGRRTSASAMKTALRCPLDFYYKYLLGFGEEDKVEEEIEASTFGDFIHKTLETLYEDFAQLDSEGNKKEHHKSLAAIDIDNMIQKQGAVMKQHFYEFFNLEANQNLEGKNYLSLEIAQHLTERFLQKEKKSLKEHKGHLFIVGLEMELKTTLNLNIHGEEKEVNFIGFIDRIDDFEGKKRIIDYKSGKCTENDVKLTKISSKAKTEEDVVFEFIKKLKSSKYVFQMLVYNMLFHEKFKEYPDKVGIISMVNLNDGPFYLDNQMTETTEELMDLFEKALTQIVSDLYDVEVDFEHDVKSLYCDYCEE</sequence>
<dbReference type="InterPro" id="IPR027417">
    <property type="entry name" value="P-loop_NTPase"/>
</dbReference>
<dbReference type="Pfam" id="PF12705">
    <property type="entry name" value="PDDEXK_1"/>
    <property type="match status" value="1"/>
</dbReference>
<reference evidence="2 3" key="1">
    <citation type="submission" date="2018-05" db="EMBL/GenBank/DDBJ databases">
        <title>Brumimicrobium oceani sp. nov., isolated from coastal sediment.</title>
        <authorList>
            <person name="Kou Y."/>
        </authorList>
    </citation>
    <scope>NUCLEOTIDE SEQUENCE [LARGE SCALE GENOMIC DNA]</scope>
    <source>
        <strain evidence="2 3">C305</strain>
    </source>
</reference>
<dbReference type="InterPro" id="IPR038726">
    <property type="entry name" value="PDDEXK_AddAB-type"/>
</dbReference>
<dbReference type="SUPFAM" id="SSF52540">
    <property type="entry name" value="P-loop containing nucleoside triphosphate hydrolases"/>
    <property type="match status" value="1"/>
</dbReference>
<dbReference type="RefSeq" id="WP_109359304.1">
    <property type="nucleotide sequence ID" value="NZ_QFRJ01000005.1"/>
</dbReference>
<dbReference type="SUPFAM" id="SSF52980">
    <property type="entry name" value="Restriction endonuclease-like"/>
    <property type="match status" value="1"/>
</dbReference>
<dbReference type="Proteomes" id="UP000245370">
    <property type="component" value="Unassembled WGS sequence"/>
</dbReference>
<evidence type="ECO:0000313" key="3">
    <source>
        <dbReference type="Proteomes" id="UP000245370"/>
    </source>
</evidence>
<feature type="domain" description="PD-(D/E)XK endonuclease-like" evidence="1">
    <location>
        <begin position="650"/>
        <end position="950"/>
    </location>
</feature>
<gene>
    <name evidence="2" type="ORF">DIT68_08135</name>
</gene>
<dbReference type="InterPro" id="IPR011604">
    <property type="entry name" value="PDDEXK-like_dom_sf"/>
</dbReference>
<dbReference type="Gene3D" id="3.40.50.300">
    <property type="entry name" value="P-loop containing nucleotide triphosphate hydrolases"/>
    <property type="match status" value="1"/>
</dbReference>
<organism evidence="2 3">
    <name type="scientific">Brumimicrobium oceani</name>
    <dbReference type="NCBI Taxonomy" id="2100725"/>
    <lineage>
        <taxon>Bacteria</taxon>
        <taxon>Pseudomonadati</taxon>
        <taxon>Bacteroidota</taxon>
        <taxon>Flavobacteriia</taxon>
        <taxon>Flavobacteriales</taxon>
        <taxon>Crocinitomicaceae</taxon>
        <taxon>Brumimicrobium</taxon>
    </lineage>
</organism>